<dbReference type="EMBL" id="HG793144">
    <property type="protein sequence ID" value="CRL24149.1"/>
    <property type="molecule type" value="Genomic_DNA"/>
</dbReference>
<accession>A0A0G4PD22</accession>
<keyword evidence="2" id="KW-1185">Reference proteome</keyword>
<reference evidence="1 2" key="1">
    <citation type="journal article" date="2014" name="Nat. Commun.">
        <title>Multiple recent horizontal transfers of a large genomic region in cheese making fungi.</title>
        <authorList>
            <person name="Cheeseman K."/>
            <person name="Ropars J."/>
            <person name="Renault P."/>
            <person name="Dupont J."/>
            <person name="Gouzy J."/>
            <person name="Branca A."/>
            <person name="Abraham A.L."/>
            <person name="Ceppi M."/>
            <person name="Conseiller E."/>
            <person name="Debuchy R."/>
            <person name="Malagnac F."/>
            <person name="Goarin A."/>
            <person name="Silar P."/>
            <person name="Lacoste S."/>
            <person name="Sallet E."/>
            <person name="Bensimon A."/>
            <person name="Giraud T."/>
            <person name="Brygoo Y."/>
        </authorList>
    </citation>
    <scope>NUCLEOTIDE SEQUENCE [LARGE SCALE GENOMIC DNA]</scope>
    <source>
        <strain evidence="2">FM 013</strain>
    </source>
</reference>
<organism evidence="1 2">
    <name type="scientific">Penicillium camemberti (strain FM 013)</name>
    <dbReference type="NCBI Taxonomy" id="1429867"/>
    <lineage>
        <taxon>Eukaryota</taxon>
        <taxon>Fungi</taxon>
        <taxon>Dikarya</taxon>
        <taxon>Ascomycota</taxon>
        <taxon>Pezizomycotina</taxon>
        <taxon>Eurotiomycetes</taxon>
        <taxon>Eurotiomycetidae</taxon>
        <taxon>Eurotiales</taxon>
        <taxon>Aspergillaceae</taxon>
        <taxon>Penicillium</taxon>
    </lineage>
</organism>
<sequence>MHPKISTLQTPHLPTLLAFVESDGVLPIVFAPFHYAVWT</sequence>
<evidence type="ECO:0000313" key="1">
    <source>
        <dbReference type="EMBL" id="CRL24149.1"/>
    </source>
</evidence>
<dbReference type="AlphaFoldDB" id="A0A0G4PD22"/>
<protein>
    <submittedName>
        <fullName evidence="1">Str. FM013</fullName>
    </submittedName>
</protein>
<proteinExistence type="predicted"/>
<gene>
    <name evidence="1" type="ORF">PCAMFM013_S011g000143</name>
</gene>
<evidence type="ECO:0000313" key="2">
    <source>
        <dbReference type="Proteomes" id="UP000053732"/>
    </source>
</evidence>
<dbReference type="Proteomes" id="UP000053732">
    <property type="component" value="Unassembled WGS sequence"/>
</dbReference>
<name>A0A0G4PD22_PENC3</name>